<organism evidence="2 3">
    <name type="scientific">Blautia faecicola</name>
    <dbReference type="NCBI Taxonomy" id="2509240"/>
    <lineage>
        <taxon>Bacteria</taxon>
        <taxon>Bacillati</taxon>
        <taxon>Bacillota</taxon>
        <taxon>Clostridia</taxon>
        <taxon>Lachnospirales</taxon>
        <taxon>Lachnospiraceae</taxon>
        <taxon>Blautia</taxon>
    </lineage>
</organism>
<dbReference type="AlphaFoldDB" id="A0A4Q1RD00"/>
<protein>
    <submittedName>
        <fullName evidence="2">Uncharacterized protein</fullName>
    </submittedName>
</protein>
<evidence type="ECO:0000256" key="1">
    <source>
        <dbReference type="SAM" id="MobiDB-lite"/>
    </source>
</evidence>
<comment type="caution">
    <text evidence="2">The sequence shown here is derived from an EMBL/GenBank/DDBJ whole genome shotgun (WGS) entry which is preliminary data.</text>
</comment>
<evidence type="ECO:0000313" key="3">
    <source>
        <dbReference type="Proteomes" id="UP000290106"/>
    </source>
</evidence>
<dbReference type="RefSeq" id="WP_129259768.1">
    <property type="nucleotide sequence ID" value="NZ_SDKC01000003.1"/>
</dbReference>
<dbReference type="Proteomes" id="UP000290106">
    <property type="component" value="Unassembled WGS sequence"/>
</dbReference>
<keyword evidence="3" id="KW-1185">Reference proteome</keyword>
<feature type="compositionally biased region" description="Low complexity" evidence="1">
    <location>
        <begin position="172"/>
        <end position="183"/>
    </location>
</feature>
<proteinExistence type="predicted"/>
<feature type="region of interest" description="Disordered" evidence="1">
    <location>
        <begin position="146"/>
        <end position="192"/>
    </location>
</feature>
<gene>
    <name evidence="2" type="ORF">ETP43_16885</name>
</gene>
<dbReference type="EMBL" id="SDKC01000003">
    <property type="protein sequence ID" value="RXS72508.1"/>
    <property type="molecule type" value="Genomic_DNA"/>
</dbReference>
<feature type="compositionally biased region" description="Basic and acidic residues" evidence="1">
    <location>
        <begin position="235"/>
        <end position="249"/>
    </location>
</feature>
<feature type="compositionally biased region" description="Acidic residues" evidence="1">
    <location>
        <begin position="148"/>
        <end position="171"/>
    </location>
</feature>
<dbReference type="OrthoDB" id="9816455at2"/>
<accession>A0A4Q1RD00</accession>
<name>A0A4Q1RD00_9FIRM</name>
<reference evidence="2 3" key="1">
    <citation type="submission" date="2019-01" db="EMBL/GenBank/DDBJ databases">
        <title>Blautia sp. nov. KGMB01111 isolated human feces.</title>
        <authorList>
            <person name="Park J.-E."/>
            <person name="Kim J.-S."/>
            <person name="Park S.-H."/>
        </authorList>
    </citation>
    <scope>NUCLEOTIDE SEQUENCE [LARGE SCALE GENOMIC DNA]</scope>
    <source>
        <strain evidence="2 3">KGMB01111</strain>
    </source>
</reference>
<evidence type="ECO:0000313" key="2">
    <source>
        <dbReference type="EMBL" id="RXS72508.1"/>
    </source>
</evidence>
<feature type="region of interest" description="Disordered" evidence="1">
    <location>
        <begin position="225"/>
        <end position="249"/>
    </location>
</feature>
<sequence length="249" mass="27543">MEVNTLTDAEKAQLENLMKEKIPAEKELGQYVAYNIRFKVDGTETDSLQPIKITMAGDKTQIDDVENATVFYQDPADPTVTGDKEELEEIVQRAALVKQLQEAGQSIENIDEDYDLSDIELNEDGTASKIQMEGRQSTIYGCYVENTPEQEDPGEDREDDSTVQDPSEETPDPTTYAADTTNNSVTLTDDNGKLTASYTADNTEEYGYVWYRSINGGAFEAQEPTTYTSSAGKRLGSDIKADGTELISH</sequence>